<comment type="caution">
    <text evidence="1">The sequence shown here is derived from an EMBL/GenBank/DDBJ whole genome shotgun (WGS) entry which is preliminary data.</text>
</comment>
<dbReference type="AlphaFoldDB" id="R4Z454"/>
<organism evidence="1 2">
    <name type="scientific">Candidatus Neomicrothrix parvicella RN1</name>
    <dbReference type="NCBI Taxonomy" id="1229780"/>
    <lineage>
        <taxon>Bacteria</taxon>
        <taxon>Bacillati</taxon>
        <taxon>Actinomycetota</taxon>
        <taxon>Acidimicrobiia</taxon>
        <taxon>Acidimicrobiales</taxon>
        <taxon>Microthrixaceae</taxon>
        <taxon>Candidatus Neomicrothrix</taxon>
    </lineage>
</organism>
<dbReference type="EMBL" id="CANL01000076">
    <property type="protein sequence ID" value="CCM65465.1"/>
    <property type="molecule type" value="Genomic_DNA"/>
</dbReference>
<sequence>MAVKRSGNLPNPIERELMQHEVQVLAWRSLIVRVPLPDSFLKDHELMQVRLRSADVRVIKKQSWSGDVRQRVGYGRCSTMVVDVPHAVRVHVR</sequence>
<proteinExistence type="predicted"/>
<protein>
    <submittedName>
        <fullName evidence="1">Uncharacterized protein</fullName>
    </submittedName>
</protein>
<dbReference type="HOGENOM" id="CLU_2394335_0_0_11"/>
<dbReference type="STRING" id="1229780.BN381_780014"/>
<gene>
    <name evidence="1" type="ORF">BN381_780014</name>
</gene>
<evidence type="ECO:0000313" key="2">
    <source>
        <dbReference type="Proteomes" id="UP000018291"/>
    </source>
</evidence>
<accession>R4Z454</accession>
<dbReference type="Proteomes" id="UP000018291">
    <property type="component" value="Unassembled WGS sequence"/>
</dbReference>
<evidence type="ECO:0000313" key="1">
    <source>
        <dbReference type="EMBL" id="CCM65465.1"/>
    </source>
</evidence>
<reference evidence="1 2" key="1">
    <citation type="journal article" date="2013" name="ISME J.">
        <title>Metabolic model for the filamentous 'Candidatus Microthrix parvicella' based on genomic and metagenomic analyses.</title>
        <authorList>
            <person name="Jon McIlroy S."/>
            <person name="Kristiansen R."/>
            <person name="Albertsen M."/>
            <person name="Michael Karst S."/>
            <person name="Rossetti S."/>
            <person name="Lund Nielsen J."/>
            <person name="Tandoi V."/>
            <person name="James Seviour R."/>
            <person name="Nielsen P.H."/>
        </authorList>
    </citation>
    <scope>NUCLEOTIDE SEQUENCE [LARGE SCALE GENOMIC DNA]</scope>
    <source>
        <strain evidence="1 2">RN1</strain>
    </source>
</reference>
<name>R4Z454_9ACTN</name>
<keyword evidence="2" id="KW-1185">Reference proteome</keyword>